<evidence type="ECO:0000313" key="9">
    <source>
        <dbReference type="EMBL" id="MDR7330024.1"/>
    </source>
</evidence>
<dbReference type="NCBIfam" id="TIGR01128">
    <property type="entry name" value="holA"/>
    <property type="match status" value="1"/>
</dbReference>
<dbReference type="EMBL" id="JAVDXZ010000001">
    <property type="protein sequence ID" value="MDR7330024.1"/>
    <property type="molecule type" value="Genomic_DNA"/>
</dbReference>
<dbReference type="Gene3D" id="1.10.8.60">
    <property type="match status" value="1"/>
</dbReference>
<dbReference type="Gene3D" id="1.20.272.10">
    <property type="match status" value="1"/>
</dbReference>
<keyword evidence="10" id="KW-1185">Reference proteome</keyword>
<accession>A0ABU1ZYK7</accession>
<keyword evidence="4" id="KW-0235">DNA replication</keyword>
<evidence type="ECO:0000256" key="6">
    <source>
        <dbReference type="ARBA" id="ARBA00034754"/>
    </source>
</evidence>
<dbReference type="InterPro" id="IPR008921">
    <property type="entry name" value="DNA_pol3_clamp-load_cplx_C"/>
</dbReference>
<dbReference type="SUPFAM" id="SSF52540">
    <property type="entry name" value="P-loop containing nucleoside triphosphate hydrolases"/>
    <property type="match status" value="1"/>
</dbReference>
<evidence type="ECO:0000256" key="7">
    <source>
        <dbReference type="ARBA" id="ARBA00049244"/>
    </source>
</evidence>
<evidence type="ECO:0000313" key="10">
    <source>
        <dbReference type="Proteomes" id="UP001180840"/>
    </source>
</evidence>
<dbReference type="EC" id="2.7.7.7" evidence="1"/>
<dbReference type="Pfam" id="PF21694">
    <property type="entry name" value="DNA_pol3_delta_C"/>
    <property type="match status" value="1"/>
</dbReference>
<gene>
    <name evidence="9" type="ORF">J2S39_001700</name>
</gene>
<keyword evidence="3 9" id="KW-0548">Nucleotidyltransferase</keyword>
<dbReference type="NCBIfam" id="NF004165">
    <property type="entry name" value="PRK05629.1"/>
    <property type="match status" value="1"/>
</dbReference>
<dbReference type="InterPro" id="IPR048466">
    <property type="entry name" value="DNA_pol3_delta-like_C"/>
</dbReference>
<dbReference type="SUPFAM" id="SSF48019">
    <property type="entry name" value="post-AAA+ oligomerization domain-like"/>
    <property type="match status" value="1"/>
</dbReference>
<organism evidence="9 10">
    <name type="scientific">Corynebacterium guangdongense</name>
    <dbReference type="NCBI Taxonomy" id="1783348"/>
    <lineage>
        <taxon>Bacteria</taxon>
        <taxon>Bacillati</taxon>
        <taxon>Actinomycetota</taxon>
        <taxon>Actinomycetes</taxon>
        <taxon>Mycobacteriales</taxon>
        <taxon>Corynebacteriaceae</taxon>
        <taxon>Corynebacterium</taxon>
    </lineage>
</organism>
<dbReference type="GO" id="GO:0003887">
    <property type="term" value="F:DNA-directed DNA polymerase activity"/>
    <property type="evidence" value="ECO:0007669"/>
    <property type="project" value="UniProtKB-EC"/>
</dbReference>
<keyword evidence="5" id="KW-0239">DNA-directed DNA polymerase</keyword>
<name>A0ABU1ZYK7_9CORY</name>
<dbReference type="PANTHER" id="PTHR34388:SF1">
    <property type="entry name" value="DNA POLYMERASE III SUBUNIT DELTA"/>
    <property type="match status" value="1"/>
</dbReference>
<comment type="catalytic activity">
    <reaction evidence="7">
        <text>DNA(n) + a 2'-deoxyribonucleoside 5'-triphosphate = DNA(n+1) + diphosphate</text>
        <dbReference type="Rhea" id="RHEA:22508"/>
        <dbReference type="Rhea" id="RHEA-COMP:17339"/>
        <dbReference type="Rhea" id="RHEA-COMP:17340"/>
        <dbReference type="ChEBI" id="CHEBI:33019"/>
        <dbReference type="ChEBI" id="CHEBI:61560"/>
        <dbReference type="ChEBI" id="CHEBI:173112"/>
        <dbReference type="EC" id="2.7.7.7"/>
    </reaction>
</comment>
<reference evidence="9" key="1">
    <citation type="submission" date="2023-07" db="EMBL/GenBank/DDBJ databases">
        <title>Sequencing the genomes of 1000 actinobacteria strains.</title>
        <authorList>
            <person name="Klenk H.-P."/>
        </authorList>
    </citation>
    <scope>NUCLEOTIDE SEQUENCE</scope>
    <source>
        <strain evidence="9">DSM 107476</strain>
    </source>
</reference>
<sequence length="322" mass="34151">MPVAPVHLILGDEKKGIDTFLAERTRRSILAAINDELPGDTTVETTTLRSSEITASEILEATSPSLFAEDRAIVVLTVDQASKENTDMLLDAALHLSPGMTLIMEHSGGGRNKSMVAKFRKIAQVHEAAPLKPGDRTGWVMNEFRSYGLRPTPDVIQALLESVGSDLRELAAAVSQLVADAPGEITVATVRAYYTGVAEVSGFDIADLAVAGKTGQALASTRRALQLGISPVALAAALANKVSGIARLYSTRRVDRSLAGTLGMAPWLLEKTHRSARMWSGESVSKAVVIVAELDAAVKGQGGGTPEFAIEDAVRRISELAR</sequence>
<evidence type="ECO:0000259" key="8">
    <source>
        <dbReference type="Pfam" id="PF21694"/>
    </source>
</evidence>
<proteinExistence type="inferred from homology"/>
<comment type="similarity">
    <text evidence="6">Belongs to the DNA polymerase HolA subunit family.</text>
</comment>
<keyword evidence="2 9" id="KW-0808">Transferase</keyword>
<dbReference type="InterPro" id="IPR027417">
    <property type="entry name" value="P-loop_NTPase"/>
</dbReference>
<dbReference type="InterPro" id="IPR005790">
    <property type="entry name" value="DNA_polIII_delta"/>
</dbReference>
<dbReference type="RefSeq" id="WP_374725043.1">
    <property type="nucleotide sequence ID" value="NZ_CP047654.1"/>
</dbReference>
<evidence type="ECO:0000256" key="5">
    <source>
        <dbReference type="ARBA" id="ARBA00022932"/>
    </source>
</evidence>
<evidence type="ECO:0000256" key="3">
    <source>
        <dbReference type="ARBA" id="ARBA00022695"/>
    </source>
</evidence>
<evidence type="ECO:0000256" key="4">
    <source>
        <dbReference type="ARBA" id="ARBA00022705"/>
    </source>
</evidence>
<evidence type="ECO:0000256" key="1">
    <source>
        <dbReference type="ARBA" id="ARBA00012417"/>
    </source>
</evidence>
<protein>
    <recommendedName>
        <fullName evidence="1">DNA-directed DNA polymerase</fullName>
        <ecNumber evidence="1">2.7.7.7</ecNumber>
    </recommendedName>
</protein>
<evidence type="ECO:0000256" key="2">
    <source>
        <dbReference type="ARBA" id="ARBA00022679"/>
    </source>
</evidence>
<dbReference type="Proteomes" id="UP001180840">
    <property type="component" value="Unassembled WGS sequence"/>
</dbReference>
<comment type="caution">
    <text evidence="9">The sequence shown here is derived from an EMBL/GenBank/DDBJ whole genome shotgun (WGS) entry which is preliminary data.</text>
</comment>
<feature type="domain" description="DNA polymerase III delta subunit-like C-terminal" evidence="8">
    <location>
        <begin position="202"/>
        <end position="311"/>
    </location>
</feature>
<dbReference type="Gene3D" id="3.40.50.300">
    <property type="entry name" value="P-loop containing nucleotide triphosphate hydrolases"/>
    <property type="match status" value="1"/>
</dbReference>
<dbReference type="PANTHER" id="PTHR34388">
    <property type="entry name" value="DNA POLYMERASE III SUBUNIT DELTA"/>
    <property type="match status" value="1"/>
</dbReference>